<dbReference type="PANTHER" id="PTHR38791">
    <property type="entry name" value="ZN(II)2CYS6 TRANSCRIPTION FACTOR (EUROFUNG)-RELATED-RELATED"/>
    <property type="match status" value="1"/>
</dbReference>
<evidence type="ECO:0000313" key="2">
    <source>
        <dbReference type="EMBL" id="KAB8068892.1"/>
    </source>
</evidence>
<keyword evidence="3" id="KW-1185">Reference proteome</keyword>
<reference evidence="2 3" key="1">
    <citation type="submission" date="2019-04" db="EMBL/GenBank/DDBJ databases">
        <title>Friends and foes A comparative genomics study of 23 Aspergillus species from section Flavi.</title>
        <authorList>
            <consortium name="DOE Joint Genome Institute"/>
            <person name="Kjaerbolling I."/>
            <person name="Vesth T."/>
            <person name="Frisvad J.C."/>
            <person name="Nybo J.L."/>
            <person name="Theobald S."/>
            <person name="Kildgaard S."/>
            <person name="Isbrandt T."/>
            <person name="Kuo A."/>
            <person name="Sato A."/>
            <person name="Lyhne E.K."/>
            <person name="Kogle M.E."/>
            <person name="Wiebenga A."/>
            <person name="Kun R.S."/>
            <person name="Lubbers R.J."/>
            <person name="Makela M.R."/>
            <person name="Barry K."/>
            <person name="Chovatia M."/>
            <person name="Clum A."/>
            <person name="Daum C."/>
            <person name="Haridas S."/>
            <person name="He G."/>
            <person name="LaButti K."/>
            <person name="Lipzen A."/>
            <person name="Mondo S."/>
            <person name="Riley R."/>
            <person name="Salamov A."/>
            <person name="Simmons B.A."/>
            <person name="Magnuson J.K."/>
            <person name="Henrissat B."/>
            <person name="Mortensen U.H."/>
            <person name="Larsen T.O."/>
            <person name="Devries R.P."/>
            <person name="Grigoriev I.V."/>
            <person name="Machida M."/>
            <person name="Baker S.E."/>
            <person name="Andersen M.R."/>
        </authorList>
    </citation>
    <scope>NUCLEOTIDE SEQUENCE [LARGE SCALE GENOMIC DNA]</scope>
    <source>
        <strain evidence="2 3">CBS 151.66</strain>
    </source>
</reference>
<protein>
    <submittedName>
        <fullName evidence="2">Uncharacterized protein</fullName>
    </submittedName>
</protein>
<dbReference type="PANTHER" id="PTHR38791:SF5">
    <property type="entry name" value="TRANSCRIPTION FACTOR DBAG-RELATED"/>
    <property type="match status" value="1"/>
</dbReference>
<dbReference type="InterPro" id="IPR053175">
    <property type="entry name" value="DHMBA_Reg_Transcription_Factor"/>
</dbReference>
<gene>
    <name evidence="2" type="ORF">BDV29DRAFT_161974</name>
</gene>
<sequence>MPSHGLQRQAKSGVRSVSRSQAQAGRECTGYRDVTALRLEDQSNQVVNKSRIIVRPPTRTPSRASRRNSPVTSLTLHRVDIPVTDRALAFIYWHYAPDICGQLVFLHALQAENAPALTASIHAVGLAALANIHRSSQLMLEAREEYGCALVATNAALQDPSRRSADSTLAAVVLLGMYEV</sequence>
<name>A0A5N5WPB5_9EURO</name>
<accession>A0A5N5WPB5</accession>
<dbReference type="OrthoDB" id="5429770at2759"/>
<organism evidence="2 3">
    <name type="scientific">Aspergillus leporis</name>
    <dbReference type="NCBI Taxonomy" id="41062"/>
    <lineage>
        <taxon>Eukaryota</taxon>
        <taxon>Fungi</taxon>
        <taxon>Dikarya</taxon>
        <taxon>Ascomycota</taxon>
        <taxon>Pezizomycotina</taxon>
        <taxon>Eurotiomycetes</taxon>
        <taxon>Eurotiomycetidae</taxon>
        <taxon>Eurotiales</taxon>
        <taxon>Aspergillaceae</taxon>
        <taxon>Aspergillus</taxon>
        <taxon>Aspergillus subgen. Circumdati</taxon>
    </lineage>
</organism>
<evidence type="ECO:0000313" key="3">
    <source>
        <dbReference type="Proteomes" id="UP000326565"/>
    </source>
</evidence>
<feature type="region of interest" description="Disordered" evidence="1">
    <location>
        <begin position="1"/>
        <end position="26"/>
    </location>
</feature>
<dbReference type="Proteomes" id="UP000326565">
    <property type="component" value="Unassembled WGS sequence"/>
</dbReference>
<proteinExistence type="predicted"/>
<dbReference type="AlphaFoldDB" id="A0A5N5WPB5"/>
<dbReference type="EMBL" id="ML732368">
    <property type="protein sequence ID" value="KAB8068892.1"/>
    <property type="molecule type" value="Genomic_DNA"/>
</dbReference>
<evidence type="ECO:0000256" key="1">
    <source>
        <dbReference type="SAM" id="MobiDB-lite"/>
    </source>
</evidence>